<keyword evidence="1" id="KW-0472">Membrane</keyword>
<name>A0A226I781_9FLAO</name>
<dbReference type="AlphaFoldDB" id="A0A226I781"/>
<proteinExistence type="predicted"/>
<keyword evidence="1" id="KW-0812">Transmembrane</keyword>
<protein>
    <submittedName>
        <fullName evidence="2">Uncharacterized protein</fullName>
    </submittedName>
</protein>
<reference evidence="2 3" key="1">
    <citation type="submission" date="2016-11" db="EMBL/GenBank/DDBJ databases">
        <title>Whole genomes of Flavobacteriaceae.</title>
        <authorList>
            <person name="Stine C."/>
            <person name="Li C."/>
            <person name="Tadesse D."/>
        </authorList>
    </citation>
    <scope>NUCLEOTIDE SEQUENCE [LARGE SCALE GENOMIC DNA]</scope>
    <source>
        <strain evidence="2 3">CCUG 59446</strain>
    </source>
</reference>
<evidence type="ECO:0000313" key="3">
    <source>
        <dbReference type="Proteomes" id="UP000198336"/>
    </source>
</evidence>
<gene>
    <name evidence="2" type="ORF">B0A75_03970</name>
</gene>
<organism evidence="2 3">
    <name type="scientific">Flavobacterium oncorhynchi</name>
    <dbReference type="NCBI Taxonomy" id="728056"/>
    <lineage>
        <taxon>Bacteria</taxon>
        <taxon>Pseudomonadati</taxon>
        <taxon>Bacteroidota</taxon>
        <taxon>Flavobacteriia</taxon>
        <taxon>Flavobacteriales</taxon>
        <taxon>Flavobacteriaceae</taxon>
        <taxon>Flavobacterium</taxon>
    </lineage>
</organism>
<dbReference type="RefSeq" id="WP_089052988.1">
    <property type="nucleotide sequence ID" value="NZ_MUHA01000005.1"/>
</dbReference>
<sequence length="117" mass="13600">MDELGAVFLVLLLLVFIVSNIMFSRKLKNSDGNHFKLKIIFFFSCIITITLVFIAFFIFESSLDIAISKLRIENEYAQRITKLLIILPLNSIANYFLAKFYLKKTKRTNEIELIGKE</sequence>
<feature type="transmembrane region" description="Helical" evidence="1">
    <location>
        <begin position="79"/>
        <end position="97"/>
    </location>
</feature>
<keyword evidence="1" id="KW-1133">Transmembrane helix</keyword>
<feature type="transmembrane region" description="Helical" evidence="1">
    <location>
        <begin position="35"/>
        <end position="59"/>
    </location>
</feature>
<dbReference type="Proteomes" id="UP000198336">
    <property type="component" value="Unassembled WGS sequence"/>
</dbReference>
<evidence type="ECO:0000313" key="2">
    <source>
        <dbReference type="EMBL" id="OXB02186.1"/>
    </source>
</evidence>
<evidence type="ECO:0000256" key="1">
    <source>
        <dbReference type="SAM" id="Phobius"/>
    </source>
</evidence>
<accession>A0A226I781</accession>
<feature type="transmembrane region" description="Helical" evidence="1">
    <location>
        <begin position="6"/>
        <end position="23"/>
    </location>
</feature>
<dbReference type="EMBL" id="MUHA01000005">
    <property type="protein sequence ID" value="OXB02186.1"/>
    <property type="molecule type" value="Genomic_DNA"/>
</dbReference>
<comment type="caution">
    <text evidence="2">The sequence shown here is derived from an EMBL/GenBank/DDBJ whole genome shotgun (WGS) entry which is preliminary data.</text>
</comment>
<keyword evidence="3" id="KW-1185">Reference proteome</keyword>